<organism evidence="1">
    <name type="scientific">Arundo donax</name>
    <name type="common">Giant reed</name>
    <name type="synonym">Donax arundinaceus</name>
    <dbReference type="NCBI Taxonomy" id="35708"/>
    <lineage>
        <taxon>Eukaryota</taxon>
        <taxon>Viridiplantae</taxon>
        <taxon>Streptophyta</taxon>
        <taxon>Embryophyta</taxon>
        <taxon>Tracheophyta</taxon>
        <taxon>Spermatophyta</taxon>
        <taxon>Magnoliopsida</taxon>
        <taxon>Liliopsida</taxon>
        <taxon>Poales</taxon>
        <taxon>Poaceae</taxon>
        <taxon>PACMAD clade</taxon>
        <taxon>Arundinoideae</taxon>
        <taxon>Arundineae</taxon>
        <taxon>Arundo</taxon>
    </lineage>
</organism>
<evidence type="ECO:0000313" key="1">
    <source>
        <dbReference type="EMBL" id="JAD75698.1"/>
    </source>
</evidence>
<dbReference type="EMBL" id="GBRH01222197">
    <property type="protein sequence ID" value="JAD75698.1"/>
    <property type="molecule type" value="Transcribed_RNA"/>
</dbReference>
<sequence length="54" mass="6158">MGKHLMPWCMLLRHSDRVHTELGEHLAILSAVLSDFLLDIKAKGRHLLYSCSIT</sequence>
<reference evidence="1" key="1">
    <citation type="submission" date="2014-09" db="EMBL/GenBank/DDBJ databases">
        <authorList>
            <person name="Magalhaes I.L.F."/>
            <person name="Oliveira U."/>
            <person name="Santos F.R."/>
            <person name="Vidigal T.H.D.A."/>
            <person name="Brescovit A.D."/>
            <person name="Santos A.J."/>
        </authorList>
    </citation>
    <scope>NUCLEOTIDE SEQUENCE</scope>
    <source>
        <tissue evidence="1">Shoot tissue taken approximately 20 cm above the soil surface</tissue>
    </source>
</reference>
<protein>
    <submittedName>
        <fullName evidence="1">Uncharacterized protein</fullName>
    </submittedName>
</protein>
<reference evidence="1" key="2">
    <citation type="journal article" date="2015" name="Data Brief">
        <title>Shoot transcriptome of the giant reed, Arundo donax.</title>
        <authorList>
            <person name="Barrero R.A."/>
            <person name="Guerrero F.D."/>
            <person name="Moolhuijzen P."/>
            <person name="Goolsby J.A."/>
            <person name="Tidwell J."/>
            <person name="Bellgard S.E."/>
            <person name="Bellgard M.I."/>
        </authorList>
    </citation>
    <scope>NUCLEOTIDE SEQUENCE</scope>
    <source>
        <tissue evidence="1">Shoot tissue taken approximately 20 cm above the soil surface</tissue>
    </source>
</reference>
<proteinExistence type="predicted"/>
<dbReference type="AlphaFoldDB" id="A0A0A9CMN5"/>
<accession>A0A0A9CMN5</accession>
<name>A0A0A9CMN5_ARUDO</name>